<dbReference type="RefSeq" id="WP_094985924.1">
    <property type="nucleotide sequence ID" value="NZ_NHNI01000002.1"/>
</dbReference>
<dbReference type="EMBL" id="NHNI01000002">
    <property type="protein sequence ID" value="OZY84959.1"/>
    <property type="molecule type" value="Genomic_DNA"/>
</dbReference>
<name>A0A266Q6K9_9GAMM</name>
<organism evidence="1 2">
    <name type="scientific">Cellvibrio mixtus</name>
    <dbReference type="NCBI Taxonomy" id="39650"/>
    <lineage>
        <taxon>Bacteria</taxon>
        <taxon>Pseudomonadati</taxon>
        <taxon>Pseudomonadota</taxon>
        <taxon>Gammaproteobacteria</taxon>
        <taxon>Cellvibrionales</taxon>
        <taxon>Cellvibrionaceae</taxon>
        <taxon>Cellvibrio</taxon>
    </lineage>
</organism>
<protein>
    <submittedName>
        <fullName evidence="1">Uncharacterized protein</fullName>
    </submittedName>
</protein>
<gene>
    <name evidence="1" type="ORF">CBP51_17530</name>
</gene>
<comment type="caution">
    <text evidence="1">The sequence shown here is derived from an EMBL/GenBank/DDBJ whole genome shotgun (WGS) entry which is preliminary data.</text>
</comment>
<reference evidence="2" key="1">
    <citation type="submission" date="2017-05" db="EMBL/GenBank/DDBJ databases">
        <authorList>
            <person name="Barney B.M."/>
        </authorList>
    </citation>
    <scope>NUCLEOTIDE SEQUENCE [LARGE SCALE GENOMIC DNA]</scope>
    <source>
        <strain evidence="2">PSBB022</strain>
    </source>
</reference>
<proteinExistence type="predicted"/>
<dbReference type="Proteomes" id="UP000216101">
    <property type="component" value="Unassembled WGS sequence"/>
</dbReference>
<evidence type="ECO:0000313" key="2">
    <source>
        <dbReference type="Proteomes" id="UP000216101"/>
    </source>
</evidence>
<evidence type="ECO:0000313" key="1">
    <source>
        <dbReference type="EMBL" id="OZY84959.1"/>
    </source>
</evidence>
<dbReference type="InterPro" id="IPR054228">
    <property type="entry name" value="DUF6953"/>
</dbReference>
<keyword evidence="2" id="KW-1185">Reference proteome</keyword>
<accession>A0A266Q6K9</accession>
<sequence length="88" mass="10478">MNVIEVSNWMQDQLDREGCLYQDDVVDYLVKNDANSLTRENNEGNLVLSRKLLDEFKKLNQEQVVWVKPDKYWRFRVAEDEQGRDARG</sequence>
<dbReference type="AlphaFoldDB" id="A0A266Q6K9"/>
<dbReference type="Pfam" id="PF22266">
    <property type="entry name" value="DUF6953"/>
    <property type="match status" value="1"/>
</dbReference>